<proteinExistence type="predicted"/>
<evidence type="ECO:0000259" key="6">
    <source>
        <dbReference type="Pfam" id="PF04116"/>
    </source>
</evidence>
<gene>
    <name evidence="7" type="ORF">IE81DRAFT_350463</name>
</gene>
<feature type="transmembrane region" description="Helical" evidence="5">
    <location>
        <begin position="266"/>
        <end position="283"/>
    </location>
</feature>
<dbReference type="GO" id="GO:0008610">
    <property type="term" value="P:lipid biosynthetic process"/>
    <property type="evidence" value="ECO:0007669"/>
    <property type="project" value="InterPro"/>
</dbReference>
<evidence type="ECO:0000313" key="8">
    <source>
        <dbReference type="Proteomes" id="UP000245783"/>
    </source>
</evidence>
<dbReference type="EMBL" id="KZ819494">
    <property type="protein sequence ID" value="PWN39119.1"/>
    <property type="molecule type" value="Genomic_DNA"/>
</dbReference>
<dbReference type="Pfam" id="PF04116">
    <property type="entry name" value="FA_hydroxylase"/>
    <property type="match status" value="1"/>
</dbReference>
<organism evidence="7 8">
    <name type="scientific">Ceraceosorus guamensis</name>
    <dbReference type="NCBI Taxonomy" id="1522189"/>
    <lineage>
        <taxon>Eukaryota</taxon>
        <taxon>Fungi</taxon>
        <taxon>Dikarya</taxon>
        <taxon>Basidiomycota</taxon>
        <taxon>Ustilaginomycotina</taxon>
        <taxon>Exobasidiomycetes</taxon>
        <taxon>Ceraceosorales</taxon>
        <taxon>Ceraceosoraceae</taxon>
        <taxon>Ceraceosorus</taxon>
    </lineage>
</organism>
<feature type="transmembrane region" description="Helical" evidence="5">
    <location>
        <begin position="185"/>
        <end position="205"/>
    </location>
</feature>
<dbReference type="Proteomes" id="UP000245783">
    <property type="component" value="Unassembled WGS sequence"/>
</dbReference>
<dbReference type="GO" id="GO:0005506">
    <property type="term" value="F:iron ion binding"/>
    <property type="evidence" value="ECO:0007669"/>
    <property type="project" value="InterPro"/>
</dbReference>
<evidence type="ECO:0000256" key="2">
    <source>
        <dbReference type="ARBA" id="ARBA00022692"/>
    </source>
</evidence>
<accession>A0A316VNA7</accession>
<keyword evidence="3 5" id="KW-1133">Transmembrane helix</keyword>
<dbReference type="InterPro" id="IPR006694">
    <property type="entry name" value="Fatty_acid_hydroxylase"/>
</dbReference>
<sequence length="362" mass="41546">MNFAIAHSYKTNWQESWPHASGATPSWSTWLISTLGMYPLPPSAKAEASLSDSDAIVQTSQPSKMSEKPIPRMRSRDLARWLIPRAFAPVALHALFAAWTQQAGHPLLVFVFYSAAFKLIAINTIQLFRELGNRHGFLDGQKKRDGIPDDSVGKIAMSLINTAEIRSAMVCMLAWDSRQKPRVHWMLPFQIAAYPLILDFWFYWYHRAMHEIGFLWRFHRTHHLTRHPNAMLSLFADAEQELFDIALIPMLTYYTMSFIPHLSLNFYDWFLCGIFVMVIELGGHSGVRIIGTPPAAAFGLLPFLGLELVIEDHDLHHRRGWKRSGNYGKQTRVWDKLFGTCLDRVECPENSRESHSLVKVPW</sequence>
<dbReference type="GO" id="GO:0016020">
    <property type="term" value="C:membrane"/>
    <property type="evidence" value="ECO:0007669"/>
    <property type="project" value="UniProtKB-SubCell"/>
</dbReference>
<feature type="domain" description="Fatty acid hydroxylase" evidence="6">
    <location>
        <begin position="193"/>
        <end position="340"/>
    </location>
</feature>
<feature type="transmembrane region" description="Helical" evidence="5">
    <location>
        <begin position="289"/>
        <end position="310"/>
    </location>
</feature>
<dbReference type="InterPro" id="IPR050307">
    <property type="entry name" value="Sterol_Desaturase_Related"/>
</dbReference>
<dbReference type="OrthoDB" id="6354873at2759"/>
<keyword evidence="2 5" id="KW-0812">Transmembrane</keyword>
<evidence type="ECO:0000313" key="7">
    <source>
        <dbReference type="EMBL" id="PWN39119.1"/>
    </source>
</evidence>
<evidence type="ECO:0000256" key="3">
    <source>
        <dbReference type="ARBA" id="ARBA00022989"/>
    </source>
</evidence>
<comment type="subcellular location">
    <subcellularLocation>
        <location evidence="1">Membrane</location>
    </subcellularLocation>
</comment>
<dbReference type="GO" id="GO:0016491">
    <property type="term" value="F:oxidoreductase activity"/>
    <property type="evidence" value="ECO:0007669"/>
    <property type="project" value="InterPro"/>
</dbReference>
<dbReference type="InParanoid" id="A0A316VNA7"/>
<feature type="transmembrane region" description="Helical" evidence="5">
    <location>
        <begin position="107"/>
        <end position="128"/>
    </location>
</feature>
<name>A0A316VNA7_9BASI</name>
<evidence type="ECO:0000256" key="4">
    <source>
        <dbReference type="ARBA" id="ARBA00023136"/>
    </source>
</evidence>
<keyword evidence="8" id="KW-1185">Reference proteome</keyword>
<dbReference type="STRING" id="1522189.A0A316VNA7"/>
<dbReference type="GeneID" id="37038412"/>
<dbReference type="AlphaFoldDB" id="A0A316VNA7"/>
<keyword evidence="4 5" id="KW-0472">Membrane</keyword>
<dbReference type="PANTHER" id="PTHR11863">
    <property type="entry name" value="STEROL DESATURASE"/>
    <property type="match status" value="1"/>
</dbReference>
<reference evidence="7 8" key="1">
    <citation type="journal article" date="2018" name="Mol. Biol. Evol.">
        <title>Broad Genomic Sampling Reveals a Smut Pathogenic Ancestry of the Fungal Clade Ustilaginomycotina.</title>
        <authorList>
            <person name="Kijpornyongpan T."/>
            <person name="Mondo S.J."/>
            <person name="Barry K."/>
            <person name="Sandor L."/>
            <person name="Lee J."/>
            <person name="Lipzen A."/>
            <person name="Pangilinan J."/>
            <person name="LaButti K."/>
            <person name="Hainaut M."/>
            <person name="Henrissat B."/>
            <person name="Grigoriev I.V."/>
            <person name="Spatafora J.W."/>
            <person name="Aime M.C."/>
        </authorList>
    </citation>
    <scope>NUCLEOTIDE SEQUENCE [LARGE SCALE GENOMIC DNA]</scope>
    <source>
        <strain evidence="7 8">MCA 4658</strain>
    </source>
</reference>
<evidence type="ECO:0000256" key="5">
    <source>
        <dbReference type="SAM" id="Phobius"/>
    </source>
</evidence>
<protein>
    <recommendedName>
        <fullName evidence="6">Fatty acid hydroxylase domain-containing protein</fullName>
    </recommendedName>
</protein>
<dbReference type="RefSeq" id="XP_025366279.1">
    <property type="nucleotide sequence ID" value="XM_025516542.1"/>
</dbReference>
<evidence type="ECO:0000256" key="1">
    <source>
        <dbReference type="ARBA" id="ARBA00004370"/>
    </source>
</evidence>